<evidence type="ECO:0000313" key="1">
    <source>
        <dbReference type="EMBL" id="KAI8549774.1"/>
    </source>
</evidence>
<dbReference type="EMBL" id="CM046393">
    <property type="protein sequence ID" value="KAI8549774.1"/>
    <property type="molecule type" value="Genomic_DNA"/>
</dbReference>
<gene>
    <name evidence="1" type="ORF">RHMOL_Rhmol06G0051500</name>
</gene>
<evidence type="ECO:0000313" key="2">
    <source>
        <dbReference type="Proteomes" id="UP001062846"/>
    </source>
</evidence>
<proteinExistence type="predicted"/>
<accession>A0ACC0NAE0</accession>
<keyword evidence="2" id="KW-1185">Reference proteome</keyword>
<protein>
    <submittedName>
        <fullName evidence="1">Uncharacterized protein</fullName>
    </submittedName>
</protein>
<dbReference type="Proteomes" id="UP001062846">
    <property type="component" value="Chromosome 6"/>
</dbReference>
<sequence length="96" mass="10150">MGGSGLKNGIRGLWGADSGCGKQRVVLKSSLGEVNAVRRLLVDGVWDKMSCEGAVAWCSVGDGEEVRNDTWCSVGDGEEVRNDRGSCRLICASLGF</sequence>
<reference evidence="1" key="1">
    <citation type="submission" date="2022-02" db="EMBL/GenBank/DDBJ databases">
        <title>Plant Genome Project.</title>
        <authorList>
            <person name="Zhang R.-G."/>
        </authorList>
    </citation>
    <scope>NUCLEOTIDE SEQUENCE</scope>
    <source>
        <strain evidence="1">AT1</strain>
    </source>
</reference>
<name>A0ACC0NAE0_RHOML</name>
<organism evidence="1 2">
    <name type="scientific">Rhododendron molle</name>
    <name type="common">Chinese azalea</name>
    <name type="synonym">Azalea mollis</name>
    <dbReference type="NCBI Taxonomy" id="49168"/>
    <lineage>
        <taxon>Eukaryota</taxon>
        <taxon>Viridiplantae</taxon>
        <taxon>Streptophyta</taxon>
        <taxon>Embryophyta</taxon>
        <taxon>Tracheophyta</taxon>
        <taxon>Spermatophyta</taxon>
        <taxon>Magnoliopsida</taxon>
        <taxon>eudicotyledons</taxon>
        <taxon>Gunneridae</taxon>
        <taxon>Pentapetalae</taxon>
        <taxon>asterids</taxon>
        <taxon>Ericales</taxon>
        <taxon>Ericaceae</taxon>
        <taxon>Ericoideae</taxon>
        <taxon>Rhodoreae</taxon>
        <taxon>Rhododendron</taxon>
    </lineage>
</organism>
<comment type="caution">
    <text evidence="1">The sequence shown here is derived from an EMBL/GenBank/DDBJ whole genome shotgun (WGS) entry which is preliminary data.</text>
</comment>